<comment type="caution">
    <text evidence="1">The sequence shown here is derived from an EMBL/GenBank/DDBJ whole genome shotgun (WGS) entry which is preliminary data.</text>
</comment>
<name>A0ABR0RUU2_9EURO</name>
<organism evidence="1 2">
    <name type="scientific">Knufia obscura</name>
    <dbReference type="NCBI Taxonomy" id="1635080"/>
    <lineage>
        <taxon>Eukaryota</taxon>
        <taxon>Fungi</taxon>
        <taxon>Dikarya</taxon>
        <taxon>Ascomycota</taxon>
        <taxon>Pezizomycotina</taxon>
        <taxon>Eurotiomycetes</taxon>
        <taxon>Chaetothyriomycetidae</taxon>
        <taxon>Chaetothyriales</taxon>
        <taxon>Trichomeriaceae</taxon>
        <taxon>Knufia</taxon>
    </lineage>
</organism>
<gene>
    <name evidence="1" type="ORF">PMZ80_003326</name>
</gene>
<dbReference type="EMBL" id="JAVHJV010000003">
    <property type="protein sequence ID" value="KAK5944045.1"/>
    <property type="molecule type" value="Genomic_DNA"/>
</dbReference>
<reference evidence="1 2" key="1">
    <citation type="journal article" date="2023" name="Res Sq">
        <title>Genomic and morphological characterization of Knufia obscura isolated from the Mars 2020 spacecraft assembly facility.</title>
        <authorList>
            <person name="Chander A.M."/>
            <person name="Teixeira M.M."/>
            <person name="Singh N.K."/>
            <person name="Williams M.P."/>
            <person name="Parker C.W."/>
            <person name="Leo P."/>
            <person name="Stajich J.E."/>
            <person name="Torok T."/>
            <person name="Tighe S."/>
            <person name="Mason C.E."/>
            <person name="Venkateswaran K."/>
        </authorList>
    </citation>
    <scope>NUCLEOTIDE SEQUENCE [LARGE SCALE GENOMIC DNA]</scope>
    <source>
        <strain evidence="1 2">CCFEE 5817</strain>
    </source>
</reference>
<keyword evidence="2" id="KW-1185">Reference proteome</keyword>
<evidence type="ECO:0000313" key="1">
    <source>
        <dbReference type="EMBL" id="KAK5944045.1"/>
    </source>
</evidence>
<accession>A0ABR0RUU2</accession>
<protein>
    <submittedName>
        <fullName evidence="1">Uncharacterized protein</fullName>
    </submittedName>
</protein>
<dbReference type="GeneID" id="89996775"/>
<proteinExistence type="predicted"/>
<evidence type="ECO:0000313" key="2">
    <source>
        <dbReference type="Proteomes" id="UP001334248"/>
    </source>
</evidence>
<sequence length="332" mass="36797">MSSLYSYLGQKSPHDNWTYSHRSSFRLIELWEHTSNGTTHRACEAKELDSSASEAWLSASDHDSPSGSGTSRLLLEMIWVPRDPKQQVFDISENVFNQIHHKLGHNPVCHTCTSSMTDTGSLRAETQGSAQDYLVFRKKISMAWSRCKSSARTSIVCAADDRRQKVLEDLLDEEFVQRIGGLATLPALLGAIVASLDIDACLEKVKQQVQEVEVRTGHHDWQSRASKPALGDLIKLAASMSACETRISSNIPRQSTIEDIIKLVNDGCRGPGVDASCGDLSNITQTLSARVTAQRRTSEYFRARVQTQLAAVSVLPHFLSALLRRQRLGFLS</sequence>
<dbReference type="Proteomes" id="UP001334248">
    <property type="component" value="Unassembled WGS sequence"/>
</dbReference>
<dbReference type="RefSeq" id="XP_064732135.1">
    <property type="nucleotide sequence ID" value="XM_064871755.1"/>
</dbReference>